<evidence type="ECO:0000259" key="3">
    <source>
        <dbReference type="Pfam" id="PF00589"/>
    </source>
</evidence>
<name>A0ABX0NC71_9BURK</name>
<organism evidence="4 5">
    <name type="scientific">Massilia frigida</name>
    <dbReference type="NCBI Taxonomy" id="2609281"/>
    <lineage>
        <taxon>Bacteria</taxon>
        <taxon>Pseudomonadati</taxon>
        <taxon>Pseudomonadota</taxon>
        <taxon>Betaproteobacteria</taxon>
        <taxon>Burkholderiales</taxon>
        <taxon>Oxalobacteraceae</taxon>
        <taxon>Telluria group</taxon>
        <taxon>Massilia</taxon>
    </lineage>
</organism>
<feature type="domain" description="Tyr recombinase" evidence="3">
    <location>
        <begin position="8"/>
        <end position="62"/>
    </location>
</feature>
<evidence type="ECO:0000313" key="4">
    <source>
        <dbReference type="EMBL" id="NHZ80152.1"/>
    </source>
</evidence>
<keyword evidence="1" id="KW-0233">DNA recombination</keyword>
<comment type="caution">
    <text evidence="4">The sequence shown here is derived from an EMBL/GenBank/DDBJ whole genome shotgun (WGS) entry which is preliminary data.</text>
</comment>
<evidence type="ECO:0000313" key="5">
    <source>
        <dbReference type="Proteomes" id="UP000621455"/>
    </source>
</evidence>
<dbReference type="Pfam" id="PF00589">
    <property type="entry name" value="Phage_integrase"/>
    <property type="match status" value="1"/>
</dbReference>
<dbReference type="InterPro" id="IPR013762">
    <property type="entry name" value="Integrase-like_cat_sf"/>
</dbReference>
<dbReference type="InterPro" id="IPR011010">
    <property type="entry name" value="DNA_brk_join_enz"/>
</dbReference>
<proteinExistence type="predicted"/>
<sequence length="63" mass="6927">MRPVTPCKATSRSYRDAGIEGGSSHSGWRTMASRLVAQDRDLDTIQSMLGHADLECVDPYLES</sequence>
<protein>
    <submittedName>
        <fullName evidence="4">Tyrosine-type recombinase/integrase</fullName>
    </submittedName>
</protein>
<dbReference type="InterPro" id="IPR002104">
    <property type="entry name" value="Integrase_catalytic"/>
</dbReference>
<accession>A0ABX0NC71</accession>
<reference evidence="4 5" key="1">
    <citation type="submission" date="2019-10" db="EMBL/GenBank/DDBJ databases">
        <title>Taxonomy of Antarctic Massilia spp.: description of Massilia rubra sp. nov., Massilia aquatica sp. nov., Massilia mucilaginosa sp. nov., Massilia frigida sp. nov. isolated from streams, lakes and regoliths.</title>
        <authorList>
            <person name="Holochova P."/>
            <person name="Sedlacek I."/>
            <person name="Kralova S."/>
            <person name="Maslanova I."/>
            <person name="Busse H.-J."/>
            <person name="Stankova E."/>
            <person name="Vrbovska V."/>
            <person name="Kovarovic V."/>
            <person name="Bartak M."/>
            <person name="Svec P."/>
            <person name="Pantucek R."/>
        </authorList>
    </citation>
    <scope>NUCLEOTIDE SEQUENCE [LARGE SCALE GENOMIC DNA]</scope>
    <source>
        <strain evidence="4 5">CCM 8695</strain>
    </source>
</reference>
<dbReference type="SUPFAM" id="SSF56349">
    <property type="entry name" value="DNA breaking-rejoining enzymes"/>
    <property type="match status" value="1"/>
</dbReference>
<keyword evidence="5" id="KW-1185">Reference proteome</keyword>
<gene>
    <name evidence="4" type="ORF">F2P44_12815</name>
</gene>
<dbReference type="Proteomes" id="UP000621455">
    <property type="component" value="Unassembled WGS sequence"/>
</dbReference>
<evidence type="ECO:0000256" key="1">
    <source>
        <dbReference type="ARBA" id="ARBA00023172"/>
    </source>
</evidence>
<evidence type="ECO:0000256" key="2">
    <source>
        <dbReference type="SAM" id="MobiDB-lite"/>
    </source>
</evidence>
<dbReference type="Gene3D" id="1.10.443.10">
    <property type="entry name" value="Intergrase catalytic core"/>
    <property type="match status" value="1"/>
</dbReference>
<dbReference type="EMBL" id="WHJG01000011">
    <property type="protein sequence ID" value="NHZ80152.1"/>
    <property type="molecule type" value="Genomic_DNA"/>
</dbReference>
<feature type="region of interest" description="Disordered" evidence="2">
    <location>
        <begin position="1"/>
        <end position="26"/>
    </location>
</feature>